<feature type="transmembrane region" description="Helical" evidence="7">
    <location>
        <begin position="90"/>
        <end position="113"/>
    </location>
</feature>
<dbReference type="RefSeq" id="WP_272461065.1">
    <property type="nucleotide sequence ID" value="NZ_JAPFQL010000011.1"/>
</dbReference>
<dbReference type="EC" id="1.6.5.9" evidence="9"/>
<evidence type="ECO:0000256" key="6">
    <source>
        <dbReference type="RuleBase" id="RU000320"/>
    </source>
</evidence>
<feature type="domain" description="NADH:quinone oxidoreductase/Mrp antiporter transmembrane" evidence="8">
    <location>
        <begin position="145"/>
        <end position="431"/>
    </location>
</feature>
<dbReference type="NCBIfam" id="NF004500">
    <property type="entry name" value="PRK05846.1-4"/>
    <property type="match status" value="1"/>
</dbReference>
<dbReference type="GO" id="GO:0050136">
    <property type="term" value="F:NADH dehydrogenase (quinone) (non-electrogenic) activity"/>
    <property type="evidence" value="ECO:0007669"/>
    <property type="project" value="UniProtKB-EC"/>
</dbReference>
<feature type="transmembrane region" description="Helical" evidence="7">
    <location>
        <begin position="125"/>
        <end position="143"/>
    </location>
</feature>
<evidence type="ECO:0000256" key="2">
    <source>
        <dbReference type="ARBA" id="ARBA00009025"/>
    </source>
</evidence>
<feature type="transmembrane region" description="Helical" evidence="7">
    <location>
        <begin position="12"/>
        <end position="33"/>
    </location>
</feature>
<protein>
    <submittedName>
        <fullName evidence="9">NADH-quinone oxidoreductase subunit M</fullName>
        <ecNumber evidence="9">1.6.5.9</ecNumber>
    </submittedName>
</protein>
<feature type="transmembrane region" description="Helical" evidence="7">
    <location>
        <begin position="319"/>
        <end position="338"/>
    </location>
</feature>
<evidence type="ECO:0000259" key="8">
    <source>
        <dbReference type="Pfam" id="PF00361"/>
    </source>
</evidence>
<feature type="transmembrane region" description="Helical" evidence="7">
    <location>
        <begin position="149"/>
        <end position="169"/>
    </location>
</feature>
<evidence type="ECO:0000256" key="7">
    <source>
        <dbReference type="SAM" id="Phobius"/>
    </source>
</evidence>
<evidence type="ECO:0000256" key="3">
    <source>
        <dbReference type="ARBA" id="ARBA00022692"/>
    </source>
</evidence>
<feature type="transmembrane region" description="Helical" evidence="7">
    <location>
        <begin position="290"/>
        <end position="312"/>
    </location>
</feature>
<feature type="transmembrane region" description="Helical" evidence="7">
    <location>
        <begin position="487"/>
        <end position="509"/>
    </location>
</feature>
<evidence type="ECO:0000256" key="5">
    <source>
        <dbReference type="ARBA" id="ARBA00023136"/>
    </source>
</evidence>
<feature type="transmembrane region" description="Helical" evidence="7">
    <location>
        <begin position="181"/>
        <end position="201"/>
    </location>
</feature>
<feature type="transmembrane region" description="Helical" evidence="7">
    <location>
        <begin position="40"/>
        <end position="59"/>
    </location>
</feature>
<evidence type="ECO:0000256" key="4">
    <source>
        <dbReference type="ARBA" id="ARBA00022989"/>
    </source>
</evidence>
<reference evidence="9 10" key="1">
    <citation type="submission" date="2022-11" db="EMBL/GenBank/DDBJ databases">
        <title>Anaerobic phenanthrene biodegradation by a DNRA strain PheN6.</title>
        <authorList>
            <person name="Zhang Z."/>
        </authorList>
    </citation>
    <scope>NUCLEOTIDE SEQUENCE [LARGE SCALE GENOMIC DNA]</scope>
    <source>
        <strain evidence="9 10">PheN6</strain>
    </source>
</reference>
<comment type="subcellular location">
    <subcellularLocation>
        <location evidence="1">Endomembrane system</location>
        <topology evidence="1">Multi-pass membrane protein</topology>
    </subcellularLocation>
    <subcellularLocation>
        <location evidence="6">Membrane</location>
        <topology evidence="6">Multi-pass membrane protein</topology>
    </subcellularLocation>
</comment>
<feature type="transmembrane region" description="Helical" evidence="7">
    <location>
        <begin position="389"/>
        <end position="410"/>
    </location>
</feature>
<feature type="transmembrane region" description="Helical" evidence="7">
    <location>
        <begin position="350"/>
        <end position="368"/>
    </location>
</feature>
<dbReference type="PANTHER" id="PTHR43507">
    <property type="entry name" value="NADH-UBIQUINONE OXIDOREDUCTASE CHAIN 4"/>
    <property type="match status" value="1"/>
</dbReference>
<keyword evidence="3 6" id="KW-0812">Transmembrane</keyword>
<keyword evidence="5 7" id="KW-0472">Membrane</keyword>
<evidence type="ECO:0000256" key="1">
    <source>
        <dbReference type="ARBA" id="ARBA00004127"/>
    </source>
</evidence>
<name>A0ABT5GED2_9MICO</name>
<dbReference type="InterPro" id="IPR001750">
    <property type="entry name" value="ND/Mrp_TM"/>
</dbReference>
<dbReference type="Pfam" id="PF00361">
    <property type="entry name" value="Proton_antipo_M"/>
    <property type="match status" value="1"/>
</dbReference>
<proteinExistence type="inferred from homology"/>
<keyword evidence="10" id="KW-1185">Reference proteome</keyword>
<gene>
    <name evidence="9" type="ORF">OO014_04405</name>
</gene>
<evidence type="ECO:0000313" key="10">
    <source>
        <dbReference type="Proteomes" id="UP001150259"/>
    </source>
</evidence>
<feature type="transmembrane region" description="Helical" evidence="7">
    <location>
        <begin position="261"/>
        <end position="284"/>
    </location>
</feature>
<dbReference type="PRINTS" id="PR01437">
    <property type="entry name" value="NUOXDRDTASE4"/>
</dbReference>
<keyword evidence="4 7" id="KW-1133">Transmembrane helix</keyword>
<dbReference type="Proteomes" id="UP001150259">
    <property type="component" value="Unassembled WGS sequence"/>
</dbReference>
<feature type="transmembrane region" description="Helical" evidence="7">
    <location>
        <begin position="425"/>
        <end position="445"/>
    </location>
</feature>
<keyword evidence="9" id="KW-0560">Oxidoreductase</keyword>
<accession>A0ABT5GED2</accession>
<dbReference type="NCBIfam" id="TIGR01972">
    <property type="entry name" value="NDH_I_M"/>
    <property type="match status" value="1"/>
</dbReference>
<evidence type="ECO:0000313" key="9">
    <source>
        <dbReference type="EMBL" id="MDC5696489.1"/>
    </source>
</evidence>
<dbReference type="PANTHER" id="PTHR43507:SF1">
    <property type="entry name" value="NADH-UBIQUINONE OXIDOREDUCTASE CHAIN 4"/>
    <property type="match status" value="1"/>
</dbReference>
<sequence length="539" mass="56754">MNETTAMSSIPWLSILVLLPLVGSLVVAFAPGTVENAKRIALGTSLVTLVVGIVAALQYDSASTKQFQLGEYVEWIPQFGVSYALGVDGIALVLILMALVLTPICLLAAWHDVPEEADAGGARRVKGYFALLLSLETFMVGVFAATDVFLFYVFFEAMLIPVYFLIGRFGGPRRQYAAMKFLLFSLAGGLIMLVAVIAVYLQGPGGADGFLVSNLTGLTLDPTTERLLFVGFFIAFAVKAPMVPVHTWLPDAATESTPATATLLVGVLDKVGTFGMIRFCLQMFPNASEWATPVVVALAVISVLYGALLAIGQTDMMRLISYTSVSHFGFIVLGIFAFTDVAGAGSSLYMLNHGFSTAALFLFAAMLIRRGGSKRIADYGGWQRVTPGLAGIFLVASLSGLALPGLASFVSEFLVYVGTFPTQPVAAVVATGGIILAALYMLLLYKRVMTGPKPESLASDPAAVDDRWRRSSGGTVIADLSLREKAVAAPLIAAFLVLGFFPNLALGVINPAVKTSLSHVSTADTSPSAAGAAAEGSSK</sequence>
<organism evidence="9 10">
    <name type="scientific">Intrasporangium calvum</name>
    <dbReference type="NCBI Taxonomy" id="53358"/>
    <lineage>
        <taxon>Bacteria</taxon>
        <taxon>Bacillati</taxon>
        <taxon>Actinomycetota</taxon>
        <taxon>Actinomycetes</taxon>
        <taxon>Micrococcales</taxon>
        <taxon>Intrasporangiaceae</taxon>
        <taxon>Intrasporangium</taxon>
    </lineage>
</organism>
<comment type="similarity">
    <text evidence="2">Belongs to the complex I subunit 4 family.</text>
</comment>
<comment type="caution">
    <text evidence="9">The sequence shown here is derived from an EMBL/GenBank/DDBJ whole genome shotgun (WGS) entry which is preliminary data.</text>
</comment>
<dbReference type="InterPro" id="IPR003918">
    <property type="entry name" value="NADH_UbQ_OxRdtase"/>
</dbReference>
<dbReference type="EMBL" id="JAPFQL010000011">
    <property type="protein sequence ID" value="MDC5696489.1"/>
    <property type="molecule type" value="Genomic_DNA"/>
</dbReference>
<dbReference type="InterPro" id="IPR010227">
    <property type="entry name" value="NADH_Q_OxRdtase_chainM/4"/>
</dbReference>
<feature type="transmembrane region" description="Helical" evidence="7">
    <location>
        <begin position="227"/>
        <end position="249"/>
    </location>
</feature>